<comment type="caution">
    <text evidence="1">The sequence shown here is derived from an EMBL/GenBank/DDBJ whole genome shotgun (WGS) entry which is preliminary data.</text>
</comment>
<accession>A0A9P6G8R4</accession>
<reference evidence="1" key="1">
    <citation type="journal article" date="2020" name="Mol. Plant Microbe Interact.">
        <title>Genome Sequence of the Biocontrol Agent Coniothyrium minitans strain Conio (IMI 134523).</title>
        <authorList>
            <person name="Patel D."/>
            <person name="Shittu T.A."/>
            <person name="Baroncelli R."/>
            <person name="Muthumeenakshi S."/>
            <person name="Osborne T.H."/>
            <person name="Janganan T.K."/>
            <person name="Sreenivasaprasad S."/>
        </authorList>
    </citation>
    <scope>NUCLEOTIDE SEQUENCE</scope>
    <source>
        <strain evidence="1">Conio</strain>
    </source>
</reference>
<keyword evidence="2" id="KW-1185">Reference proteome</keyword>
<dbReference type="Proteomes" id="UP000756921">
    <property type="component" value="Unassembled WGS sequence"/>
</dbReference>
<proteinExistence type="predicted"/>
<dbReference type="EMBL" id="WJXW01000014">
    <property type="protein sequence ID" value="KAF9730588.1"/>
    <property type="molecule type" value="Genomic_DNA"/>
</dbReference>
<protein>
    <submittedName>
        <fullName evidence="1">Uncharacterized protein</fullName>
    </submittedName>
</protein>
<name>A0A9P6G8R4_9PLEO</name>
<evidence type="ECO:0000313" key="1">
    <source>
        <dbReference type="EMBL" id="KAF9730588.1"/>
    </source>
</evidence>
<evidence type="ECO:0000313" key="2">
    <source>
        <dbReference type="Proteomes" id="UP000756921"/>
    </source>
</evidence>
<organism evidence="1 2">
    <name type="scientific">Paraphaeosphaeria minitans</name>
    <dbReference type="NCBI Taxonomy" id="565426"/>
    <lineage>
        <taxon>Eukaryota</taxon>
        <taxon>Fungi</taxon>
        <taxon>Dikarya</taxon>
        <taxon>Ascomycota</taxon>
        <taxon>Pezizomycotina</taxon>
        <taxon>Dothideomycetes</taxon>
        <taxon>Pleosporomycetidae</taxon>
        <taxon>Pleosporales</taxon>
        <taxon>Massarineae</taxon>
        <taxon>Didymosphaeriaceae</taxon>
        <taxon>Paraphaeosphaeria</taxon>
    </lineage>
</organism>
<gene>
    <name evidence="1" type="ORF">PMIN01_11457</name>
</gene>
<sequence>MLRIANKLKLRRKYLRFYTSTRKELSSKKLNTTIGTY</sequence>
<dbReference type="AlphaFoldDB" id="A0A9P6G8R4"/>